<evidence type="ECO:0000313" key="3">
    <source>
        <dbReference type="Proteomes" id="UP000611629"/>
    </source>
</evidence>
<keyword evidence="2" id="KW-0378">Hydrolase</keyword>
<comment type="caution">
    <text evidence="2">The sequence shown here is derived from an EMBL/GenBank/DDBJ whole genome shotgun (WGS) entry which is preliminary data.</text>
</comment>
<dbReference type="InterPro" id="IPR050266">
    <property type="entry name" value="AB_hydrolase_sf"/>
</dbReference>
<dbReference type="EMBL" id="JACBNQ010000001">
    <property type="protein sequence ID" value="NYB72838.1"/>
    <property type="molecule type" value="Genomic_DNA"/>
</dbReference>
<dbReference type="PRINTS" id="PR00111">
    <property type="entry name" value="ABHYDROLASE"/>
</dbReference>
<feature type="domain" description="AB hydrolase-1" evidence="1">
    <location>
        <begin position="54"/>
        <end position="267"/>
    </location>
</feature>
<dbReference type="AlphaFoldDB" id="A0A974BGU7"/>
<dbReference type="RefSeq" id="WP_179236511.1">
    <property type="nucleotide sequence ID" value="NZ_JACBNQ010000001.1"/>
</dbReference>
<reference evidence="2" key="1">
    <citation type="submission" date="2020-07" db="EMBL/GenBank/DDBJ databases">
        <title>Genomic analysis of a strain of Sedimentibacter Hydroxybenzoicus DSM7310.</title>
        <authorList>
            <person name="Ma S."/>
        </authorList>
    </citation>
    <scope>NUCLEOTIDE SEQUENCE</scope>
    <source>
        <strain evidence="2">DSM 7310</strain>
    </source>
</reference>
<accession>A0A974BGU7</accession>
<organism evidence="2 3">
    <name type="scientific">Sedimentibacter hydroxybenzoicus DSM 7310</name>
    <dbReference type="NCBI Taxonomy" id="1123245"/>
    <lineage>
        <taxon>Bacteria</taxon>
        <taxon>Bacillati</taxon>
        <taxon>Bacillota</taxon>
        <taxon>Tissierellia</taxon>
        <taxon>Sedimentibacter</taxon>
    </lineage>
</organism>
<dbReference type="GO" id="GO:0016787">
    <property type="term" value="F:hydrolase activity"/>
    <property type="evidence" value="ECO:0007669"/>
    <property type="project" value="UniProtKB-KW"/>
</dbReference>
<dbReference type="Gene3D" id="3.40.50.1820">
    <property type="entry name" value="alpha/beta hydrolase"/>
    <property type="match status" value="1"/>
</dbReference>
<dbReference type="Pfam" id="PF12697">
    <property type="entry name" value="Abhydrolase_6"/>
    <property type="match status" value="1"/>
</dbReference>
<evidence type="ECO:0000259" key="1">
    <source>
        <dbReference type="Pfam" id="PF12697"/>
    </source>
</evidence>
<proteinExistence type="predicted"/>
<dbReference type="SUPFAM" id="SSF53474">
    <property type="entry name" value="alpha/beta-Hydrolases"/>
    <property type="match status" value="1"/>
</dbReference>
<dbReference type="InterPro" id="IPR000073">
    <property type="entry name" value="AB_hydrolase_1"/>
</dbReference>
<keyword evidence="3" id="KW-1185">Reference proteome</keyword>
<dbReference type="GO" id="GO:0016020">
    <property type="term" value="C:membrane"/>
    <property type="evidence" value="ECO:0007669"/>
    <property type="project" value="TreeGrafter"/>
</dbReference>
<gene>
    <name evidence="2" type="ORF">HZF24_01640</name>
</gene>
<dbReference type="InterPro" id="IPR029058">
    <property type="entry name" value="AB_hydrolase_fold"/>
</dbReference>
<evidence type="ECO:0000313" key="2">
    <source>
        <dbReference type="EMBL" id="NYB72838.1"/>
    </source>
</evidence>
<dbReference type="PANTHER" id="PTHR43798">
    <property type="entry name" value="MONOACYLGLYCEROL LIPASE"/>
    <property type="match status" value="1"/>
</dbReference>
<protein>
    <submittedName>
        <fullName evidence="2">Alpha/beta hydrolase</fullName>
    </submittedName>
</protein>
<dbReference type="PANTHER" id="PTHR43798:SF33">
    <property type="entry name" value="HYDROLASE, PUTATIVE (AFU_ORTHOLOGUE AFUA_2G14860)-RELATED"/>
    <property type="match status" value="1"/>
</dbReference>
<dbReference type="Proteomes" id="UP000611629">
    <property type="component" value="Unassembled WGS sequence"/>
</dbReference>
<name>A0A974BGU7_SEDHY</name>
<sequence length="280" mass="31049">MKKAFNSESGKTAVTSYYNMLLEHLTIPYERINVHTRYGNTFALSAGDTQKPTVILLHGSSMSSAMWLDDIMAFAPHYHVIAPDIPGEPGQSDENQLPLDSNDYAEWLLDVLNVLNIKDTYLVGNSLGGWLALRFSTLYPERVKKLVLLAPAGIGSQNPAFGLLAMELLPKGESGINELLIQLNGGMPIPEIRLNYQKLIMSVFNVRQEVIPVLSDEELKRLSMPCLIFVGNNDVILKSDETAARALKKIPQCQVVELPEKGHSLVGMSEEILIFIRDIS</sequence>